<evidence type="ECO:0000313" key="2">
    <source>
        <dbReference type="Proteomes" id="UP001165101"/>
    </source>
</evidence>
<evidence type="ECO:0000313" key="1">
    <source>
        <dbReference type="EMBL" id="GME88520.1"/>
    </source>
</evidence>
<name>A0ACB5TH61_CANBO</name>
<proteinExistence type="predicted"/>
<accession>A0ACB5TH61</accession>
<dbReference type="EMBL" id="BSXV01000304">
    <property type="protein sequence ID" value="GME88520.1"/>
    <property type="molecule type" value="Genomic_DNA"/>
</dbReference>
<organism evidence="1 2">
    <name type="scientific">Candida boidinii</name>
    <name type="common">Yeast</name>
    <dbReference type="NCBI Taxonomy" id="5477"/>
    <lineage>
        <taxon>Eukaryota</taxon>
        <taxon>Fungi</taxon>
        <taxon>Dikarya</taxon>
        <taxon>Ascomycota</taxon>
        <taxon>Saccharomycotina</taxon>
        <taxon>Pichiomycetes</taxon>
        <taxon>Pichiales</taxon>
        <taxon>Pichiaceae</taxon>
        <taxon>Ogataea</taxon>
        <taxon>Ogataea/Candida clade</taxon>
    </lineage>
</organism>
<comment type="caution">
    <text evidence="1">The sequence shown here is derived from an EMBL/GenBank/DDBJ whole genome shotgun (WGS) entry which is preliminary data.</text>
</comment>
<reference evidence="1" key="1">
    <citation type="submission" date="2023-04" db="EMBL/GenBank/DDBJ databases">
        <title>Candida boidinii NBRC 1967.</title>
        <authorList>
            <person name="Ichikawa N."/>
            <person name="Sato H."/>
            <person name="Tonouchi N."/>
        </authorList>
    </citation>
    <scope>NUCLEOTIDE SEQUENCE</scope>
    <source>
        <strain evidence="1">NBRC 1967</strain>
    </source>
</reference>
<dbReference type="Proteomes" id="UP001165101">
    <property type="component" value="Unassembled WGS sequence"/>
</dbReference>
<protein>
    <submittedName>
        <fullName evidence="1">Unnamed protein product</fullName>
    </submittedName>
</protein>
<sequence>MNDISSLQVLQPESIPNDELISSENNRGVFESVGDLLESNLQKPAGLVLFLTFIASISGFMFGYDTGYISSVLVIIKDELGGKELTILEKEYITSATSFGALIGSLFAGLLADITGRKPVIILCNILFIIGGLCQYYSVTVTLMIIGRFVQGLGVGCGSLVSPLFISELSPSKFRGKLVIFNCLAITGGQLVAYGIGSLFTNRTNGWRNIIIISILPSLIQLVSFIFLPDTPRYLISKGKFSQATKILQRIYPNATLDLIHANVKEISYANGIYYDYENSDGDEIEDYNNIVYTTNLSTEISKMKQSFTDLIRSKSNIRALIIACGLQLFQQLVGFNALMYFSATIFKMVKYDNATGVSCIVAGTNFLFTIIALLIIDRIGRRKILLISLPLLFLSQILCAVAFKKLDIKIDNPSDKLEFLVRDNGSVSNDENTWDILIIVGIVSFVAFYALGLGNVPWQQSELFPQSVRGVGSSFSTATNWTGSLIISSLFLTLMYYLTPSGTFLLFGLVTIFAILFVYYCYPELSGLQLEQVENLLTDSFNIKESLTLYRNRKMMESKNYTPI</sequence>
<keyword evidence="2" id="KW-1185">Reference proteome</keyword>
<gene>
    <name evidence="1" type="ORF">Cboi01_000094500</name>
</gene>